<dbReference type="EMBL" id="JBFOLJ010000007">
    <property type="protein sequence ID" value="KAL2522122.1"/>
    <property type="molecule type" value="Genomic_DNA"/>
</dbReference>
<evidence type="ECO:0000313" key="12">
    <source>
        <dbReference type="Proteomes" id="UP001604277"/>
    </source>
</evidence>
<dbReference type="PROSITE" id="PS51184">
    <property type="entry name" value="JMJC"/>
    <property type="match status" value="1"/>
</dbReference>
<feature type="compositionally biased region" description="Basic and acidic residues" evidence="7">
    <location>
        <begin position="224"/>
        <end position="238"/>
    </location>
</feature>
<dbReference type="PANTHER" id="PTHR12549:SF36">
    <property type="entry name" value="LYSINE-SPECIFIC DEMETHYLASE JMJ25-LIKE"/>
    <property type="match status" value="1"/>
</dbReference>
<feature type="compositionally biased region" description="Basic residues" evidence="7">
    <location>
        <begin position="171"/>
        <end position="180"/>
    </location>
</feature>
<keyword evidence="5" id="KW-0862">Zinc</keyword>
<feature type="region of interest" description="Disordered" evidence="7">
    <location>
        <begin position="1308"/>
        <end position="1349"/>
    </location>
</feature>
<evidence type="ECO:0000256" key="7">
    <source>
        <dbReference type="SAM" id="MobiDB-lite"/>
    </source>
</evidence>
<feature type="compositionally biased region" description="Acidic residues" evidence="7">
    <location>
        <begin position="112"/>
        <end position="122"/>
    </location>
</feature>
<evidence type="ECO:0000313" key="11">
    <source>
        <dbReference type="EMBL" id="KAL2522122.1"/>
    </source>
</evidence>
<keyword evidence="5" id="KW-0863">Zinc-finger</keyword>
<sequence>MRESSDGEAREGISLSGVGLPPEDLRCRKNDGKKGRCCDWRIHGQPLCQNHYLQQLKNSGFKQNSSVSASAPTRVIKERSGNPKGDAFHVHKSGNLGLFGNAKNRRSRVSAEDDEESSEEEVLPTKKQRSQKVERGSFENSGGKYDKNVKSDEEGKENDAADENVSLAKWGKTKGVRTKTRVVESSIKLKEGASGSEDDAKDEKSGNLIGRWNKGLKKISQFRGKKEGSRKGKEKVENEDGDALGLDDDNAFGGIGRSSCKSESSLKSKDKKLQVKKVEVKGSEEDDLGVRLAKKPKKYVEMELGPREKNKGQKGKTDIMAMKAKKEESNNTDNLDDQLKVKQVKKPKRNAETESIPQEKKSKGQKTQAKKMAGIRKAEKVDSDGVTEDEGYSLRRRKSGAMTRGPGINSRMKYFSDVPGDPSMMCHQCMKSDRKVVRCCGCGRRRYCFPCIQKWYPELSEEAIAKKCPCCRRTCNCKDCLRKHVIPENVYSRDLGNKDEKIWFLRYLLRTLFSFLDQFNSDQMMEKDMEAKIQGSSDIKIEKIECSPDERMYCNNCSTSIADFHRSCPNCSYDLCLTCCREIREGYLKGCDKGVVIQYIDRGKNYLHGIEPRTASRKETSSLSCIVSHSRSEQTPLTEWKTKESGEIPCPQKERGGCDHGTLELKCILGESWVSQLKKKVENFVARHGLADVSQVSKQCPCVKINEGINVKNEKLQKAASRRNSGDNYLFCPLASDIQLGELEHFQKHWIMGEPIIVSDVLKLTTGLSWDPMVMWRAFREISVKKGSSDLMVTAVDCLDSCEVDINIHQFFTGYAEGRTDRNSWPEMLKLKDWPTSTLFEKRLPRHDAEFISALPYKEYTHPHSGILNLAAKKKLECKMLKPDLGPKTYIAYGFAEELGRGDSVTKLHCDMSDAVNILMHTADPTLTPDQLSKIEKLKKNHAAQDQKELFGIVSTDHKVDGATVLGSNGCMMLGATSFSASDEVCLAADNDGIEHSRSIGNQIRNVDTVVNKVDDIVEDTDQLPINNDVKKLPHNISKESNAAYELLLENQNDIEATMGAQNSIQGNRYGTGSISSDGLCIKSEGLSTEIATMRNQEIKNLEEIDSGVGETDFPSEPHFSKEVGQFSAGQSTCFKFSSAVPEMGEGGAVWDIFRRQDVPKLEQYLKRHHKEFRHTYCCPVEQVVHPIHDQSLYLTSYHKAKLKEEYGVEPWTFVQNLGEAVFIPAGCPHQVRNLKSCIKVALDFVSPENLGECVRLTEEFRVLPQNHRAKEDKLEVKKMALHAIDDAVSELEGLMLCEEQEDKLPACGIMSHPNPSQPIQDEQLSASPPQSSGECPTSTPSPHCLESL</sequence>
<organism evidence="11 12">
    <name type="scientific">Forsythia ovata</name>
    <dbReference type="NCBI Taxonomy" id="205694"/>
    <lineage>
        <taxon>Eukaryota</taxon>
        <taxon>Viridiplantae</taxon>
        <taxon>Streptophyta</taxon>
        <taxon>Embryophyta</taxon>
        <taxon>Tracheophyta</taxon>
        <taxon>Spermatophyta</taxon>
        <taxon>Magnoliopsida</taxon>
        <taxon>eudicotyledons</taxon>
        <taxon>Gunneridae</taxon>
        <taxon>Pentapetalae</taxon>
        <taxon>asterids</taxon>
        <taxon>lamiids</taxon>
        <taxon>Lamiales</taxon>
        <taxon>Oleaceae</taxon>
        <taxon>Forsythieae</taxon>
        <taxon>Forsythia</taxon>
    </lineage>
</organism>
<dbReference type="Pfam" id="PF02373">
    <property type="entry name" value="JmjC"/>
    <property type="match status" value="1"/>
</dbReference>
<evidence type="ECO:0000259" key="9">
    <source>
        <dbReference type="PROSITE" id="PS51184"/>
    </source>
</evidence>
<dbReference type="Proteomes" id="UP001604277">
    <property type="component" value="Unassembled WGS sequence"/>
</dbReference>
<feature type="compositionally biased region" description="Basic and acidic residues" evidence="7">
    <location>
        <begin position="349"/>
        <end position="362"/>
    </location>
</feature>
<dbReference type="InterPro" id="IPR045109">
    <property type="entry name" value="LSDs-like"/>
</dbReference>
<protein>
    <submittedName>
        <fullName evidence="11">Lysine-specific demethylase JMJ25-like</fullName>
    </submittedName>
</protein>
<dbReference type="Gene3D" id="2.60.120.650">
    <property type="entry name" value="Cupin"/>
    <property type="match status" value="2"/>
</dbReference>
<keyword evidence="12" id="KW-1185">Reference proteome</keyword>
<evidence type="ECO:0000256" key="1">
    <source>
        <dbReference type="ARBA" id="ARBA00004123"/>
    </source>
</evidence>
<dbReference type="FunFam" id="2.60.120.650:FF:000033">
    <property type="entry name" value="Transcription factor jumonji (JmjC) domain-containing protein"/>
    <property type="match status" value="1"/>
</dbReference>
<feature type="domain" description="RING-type" evidence="8">
    <location>
        <begin position="426"/>
        <end position="472"/>
    </location>
</feature>
<dbReference type="PANTHER" id="PTHR12549">
    <property type="entry name" value="JMJC DOMAIN-CONTAINING HISTONE DEMETHYLATION PROTEIN"/>
    <property type="match status" value="1"/>
</dbReference>
<dbReference type="PROSITE" id="PS51667">
    <property type="entry name" value="WRC"/>
    <property type="match status" value="1"/>
</dbReference>
<comment type="similarity">
    <text evidence="2">Belongs to the JARID1 histone demethylase family.</text>
</comment>
<feature type="region of interest" description="Disordered" evidence="7">
    <location>
        <begin position="299"/>
        <end position="408"/>
    </location>
</feature>
<dbReference type="Pfam" id="PF08879">
    <property type="entry name" value="WRC"/>
    <property type="match status" value="1"/>
</dbReference>
<dbReference type="InterPro" id="IPR014977">
    <property type="entry name" value="WRC_dom"/>
</dbReference>
<feature type="domain" description="WRC" evidence="10">
    <location>
        <begin position="21"/>
        <end position="69"/>
    </location>
</feature>
<feature type="region of interest" description="Disordered" evidence="7">
    <location>
        <begin position="63"/>
        <end position="284"/>
    </location>
</feature>
<accession>A0ABD1UAU4</accession>
<feature type="compositionally biased region" description="Basic and acidic residues" evidence="7">
    <location>
        <begin position="75"/>
        <end position="89"/>
    </location>
</feature>
<reference evidence="12" key="1">
    <citation type="submission" date="2024-07" db="EMBL/GenBank/DDBJ databases">
        <title>Two chromosome-level genome assemblies of Korean endemic species Abeliophyllum distichum and Forsythia ovata (Oleaceae).</title>
        <authorList>
            <person name="Jang H."/>
        </authorList>
    </citation>
    <scope>NUCLEOTIDE SEQUENCE [LARGE SCALE GENOMIC DNA]</scope>
</reference>
<feature type="compositionally biased region" description="Basic and acidic residues" evidence="7">
    <location>
        <begin position="264"/>
        <end position="283"/>
    </location>
</feature>
<feature type="compositionally biased region" description="Basic and acidic residues" evidence="7">
    <location>
        <begin position="1"/>
        <end position="11"/>
    </location>
</feature>
<evidence type="ECO:0000256" key="2">
    <source>
        <dbReference type="ARBA" id="ARBA00006801"/>
    </source>
</evidence>
<evidence type="ECO:0000259" key="10">
    <source>
        <dbReference type="PROSITE" id="PS51667"/>
    </source>
</evidence>
<feature type="region of interest" description="Disordered" evidence="7">
    <location>
        <begin position="1"/>
        <end position="26"/>
    </location>
</feature>
<name>A0ABD1UAU4_9LAMI</name>
<feature type="compositionally biased region" description="Basic and acidic residues" evidence="7">
    <location>
        <begin position="299"/>
        <end position="317"/>
    </location>
</feature>
<gene>
    <name evidence="11" type="ORF">Fot_26045</name>
</gene>
<dbReference type="GO" id="GO:0008270">
    <property type="term" value="F:zinc ion binding"/>
    <property type="evidence" value="ECO:0007669"/>
    <property type="project" value="UniProtKB-KW"/>
</dbReference>
<evidence type="ECO:0000256" key="4">
    <source>
        <dbReference type="ARBA" id="ARBA00023242"/>
    </source>
</evidence>
<comment type="caution">
    <text evidence="11">The sequence shown here is derived from an EMBL/GenBank/DDBJ whole genome shotgun (WGS) entry which is preliminary data.</text>
</comment>
<dbReference type="InterPro" id="IPR001841">
    <property type="entry name" value="Znf_RING"/>
</dbReference>
<evidence type="ECO:0000256" key="3">
    <source>
        <dbReference type="ARBA" id="ARBA00022723"/>
    </source>
</evidence>
<feature type="domain" description="JmjC" evidence="9">
    <location>
        <begin position="833"/>
        <end position="1262"/>
    </location>
</feature>
<evidence type="ECO:0000256" key="6">
    <source>
        <dbReference type="PROSITE-ProRule" id="PRU01002"/>
    </source>
</evidence>
<feature type="compositionally biased region" description="Polar residues" evidence="7">
    <location>
        <begin position="1314"/>
        <end position="1342"/>
    </location>
</feature>
<dbReference type="SMART" id="SM00558">
    <property type="entry name" value="JmjC"/>
    <property type="match status" value="1"/>
</dbReference>
<feature type="compositionally biased region" description="Acidic residues" evidence="7">
    <location>
        <begin position="239"/>
        <end position="250"/>
    </location>
</feature>
<dbReference type="GO" id="GO:0005634">
    <property type="term" value="C:nucleus"/>
    <property type="evidence" value="ECO:0007669"/>
    <property type="project" value="UniProtKB-SubCell"/>
</dbReference>
<dbReference type="SUPFAM" id="SSF51197">
    <property type="entry name" value="Clavaminate synthase-like"/>
    <property type="match status" value="1"/>
</dbReference>
<feature type="compositionally biased region" description="Basic and acidic residues" evidence="7">
    <location>
        <begin position="144"/>
        <end position="159"/>
    </location>
</feature>
<dbReference type="InterPro" id="IPR003347">
    <property type="entry name" value="JmjC_dom"/>
</dbReference>
<evidence type="ECO:0000259" key="8">
    <source>
        <dbReference type="PROSITE" id="PS50089"/>
    </source>
</evidence>
<comment type="caution">
    <text evidence="6">Lacks conserved residue(s) required for the propagation of feature annotation.</text>
</comment>
<keyword evidence="4" id="KW-0539">Nucleus</keyword>
<dbReference type="PROSITE" id="PS50089">
    <property type="entry name" value="ZF_RING_2"/>
    <property type="match status" value="1"/>
</dbReference>
<evidence type="ECO:0000256" key="5">
    <source>
        <dbReference type="PROSITE-ProRule" id="PRU00175"/>
    </source>
</evidence>
<comment type="subcellular location">
    <subcellularLocation>
        <location evidence="1">Nucleus</location>
    </subcellularLocation>
</comment>
<proteinExistence type="inferred from homology"/>
<keyword evidence="3" id="KW-0479">Metal-binding</keyword>